<proteinExistence type="predicted"/>
<dbReference type="SUPFAM" id="SSF55811">
    <property type="entry name" value="Nudix"/>
    <property type="match status" value="1"/>
</dbReference>
<protein>
    <recommendedName>
        <fullName evidence="2">Nudix hydrolase domain-containing protein</fullName>
    </recommendedName>
</protein>
<accession>A0ABD3PFS8</accession>
<dbReference type="Proteomes" id="UP001516023">
    <property type="component" value="Unassembled WGS sequence"/>
</dbReference>
<keyword evidence="1" id="KW-1133">Transmembrane helix</keyword>
<evidence type="ECO:0000256" key="1">
    <source>
        <dbReference type="SAM" id="Phobius"/>
    </source>
</evidence>
<dbReference type="InterPro" id="IPR000086">
    <property type="entry name" value="NUDIX_hydrolase_dom"/>
</dbReference>
<evidence type="ECO:0000313" key="3">
    <source>
        <dbReference type="EMBL" id="KAL3786928.1"/>
    </source>
</evidence>
<feature type="transmembrane region" description="Helical" evidence="1">
    <location>
        <begin position="22"/>
        <end position="42"/>
    </location>
</feature>
<dbReference type="PROSITE" id="PS51462">
    <property type="entry name" value="NUDIX"/>
    <property type="match status" value="1"/>
</dbReference>
<dbReference type="Pfam" id="PF00293">
    <property type="entry name" value="NUDIX"/>
    <property type="match status" value="1"/>
</dbReference>
<dbReference type="Gene3D" id="3.90.79.10">
    <property type="entry name" value="Nucleoside Triphosphate Pyrophosphohydrolase"/>
    <property type="match status" value="1"/>
</dbReference>
<dbReference type="AlphaFoldDB" id="A0ABD3PFS8"/>
<feature type="domain" description="Nudix hydrolase" evidence="2">
    <location>
        <begin position="101"/>
        <end position="251"/>
    </location>
</feature>
<gene>
    <name evidence="3" type="ORF">HJC23_013263</name>
</gene>
<evidence type="ECO:0000259" key="2">
    <source>
        <dbReference type="PROSITE" id="PS51462"/>
    </source>
</evidence>
<dbReference type="InterPro" id="IPR015797">
    <property type="entry name" value="NUDIX_hydrolase-like_dom_sf"/>
</dbReference>
<keyword evidence="1" id="KW-0812">Transmembrane</keyword>
<sequence>MFSHDLVGMPPSRLYVGSTRRLAILSVKSFSILLFLCYALNFEIATLTKTIKDTHTASSGEYLTVYKLPDSFMGEPRHLTPIDPRMLIPLGNESIDSAHRNGRLHTGSILFVMDVSGRFLLLKRSASVVTCPETWSIVGEHSVVGEDPSDVPLRALKEELGLLVANTIVTIHNLTDLPLYYIRHYGARNGYRIDRQLTYLWLVKLNQAQEEVRWTLDHEVADHKWITLDELDVWLREDTKNDEHFDDGNKEDDGPPNGAFCHYTIRSLLRTGIDRLKVIL</sequence>
<organism evidence="3 4">
    <name type="scientific">Cyclotella cryptica</name>
    <dbReference type="NCBI Taxonomy" id="29204"/>
    <lineage>
        <taxon>Eukaryota</taxon>
        <taxon>Sar</taxon>
        <taxon>Stramenopiles</taxon>
        <taxon>Ochrophyta</taxon>
        <taxon>Bacillariophyta</taxon>
        <taxon>Coscinodiscophyceae</taxon>
        <taxon>Thalassiosirophycidae</taxon>
        <taxon>Stephanodiscales</taxon>
        <taxon>Stephanodiscaceae</taxon>
        <taxon>Cyclotella</taxon>
    </lineage>
</organism>
<comment type="caution">
    <text evidence="3">The sequence shown here is derived from an EMBL/GenBank/DDBJ whole genome shotgun (WGS) entry which is preliminary data.</text>
</comment>
<keyword evidence="4" id="KW-1185">Reference proteome</keyword>
<reference evidence="3 4" key="1">
    <citation type="journal article" date="2020" name="G3 (Bethesda)">
        <title>Improved Reference Genome for Cyclotella cryptica CCMP332, a Model for Cell Wall Morphogenesis, Salinity Adaptation, and Lipid Production in Diatoms (Bacillariophyta).</title>
        <authorList>
            <person name="Roberts W.R."/>
            <person name="Downey K.M."/>
            <person name="Ruck E.C."/>
            <person name="Traller J.C."/>
            <person name="Alverson A.J."/>
        </authorList>
    </citation>
    <scope>NUCLEOTIDE SEQUENCE [LARGE SCALE GENOMIC DNA]</scope>
    <source>
        <strain evidence="3 4">CCMP332</strain>
    </source>
</reference>
<dbReference type="EMBL" id="JABMIG020000185">
    <property type="protein sequence ID" value="KAL3786928.1"/>
    <property type="molecule type" value="Genomic_DNA"/>
</dbReference>
<name>A0ABD3PFS8_9STRA</name>
<keyword evidence="1" id="KW-0472">Membrane</keyword>
<evidence type="ECO:0000313" key="4">
    <source>
        <dbReference type="Proteomes" id="UP001516023"/>
    </source>
</evidence>